<gene>
    <name evidence="1" type="ORF">W97_02210</name>
</gene>
<evidence type="ECO:0000313" key="2">
    <source>
        <dbReference type="Proteomes" id="UP000016924"/>
    </source>
</evidence>
<reference evidence="2" key="1">
    <citation type="submission" date="2012-06" db="EMBL/GenBank/DDBJ databases">
        <title>The genome sequence of Coniosporium apollinis CBS 100218.</title>
        <authorList>
            <consortium name="The Broad Institute Genome Sequencing Platform"/>
            <person name="Cuomo C."/>
            <person name="Gorbushina A."/>
            <person name="Noack S."/>
            <person name="Walker B."/>
            <person name="Young S.K."/>
            <person name="Zeng Q."/>
            <person name="Gargeya S."/>
            <person name="Fitzgerald M."/>
            <person name="Haas B."/>
            <person name="Abouelleil A."/>
            <person name="Alvarado L."/>
            <person name="Arachchi H.M."/>
            <person name="Berlin A.M."/>
            <person name="Chapman S.B."/>
            <person name="Goldberg J."/>
            <person name="Griggs A."/>
            <person name="Gujja S."/>
            <person name="Hansen M."/>
            <person name="Howarth C."/>
            <person name="Imamovic A."/>
            <person name="Larimer J."/>
            <person name="McCowan C."/>
            <person name="Montmayeur A."/>
            <person name="Murphy C."/>
            <person name="Neiman D."/>
            <person name="Pearson M."/>
            <person name="Priest M."/>
            <person name="Roberts A."/>
            <person name="Saif S."/>
            <person name="Shea T."/>
            <person name="Sisk P."/>
            <person name="Sykes S."/>
            <person name="Wortman J."/>
            <person name="Nusbaum C."/>
            <person name="Birren B."/>
        </authorList>
    </citation>
    <scope>NUCLEOTIDE SEQUENCE [LARGE SCALE GENOMIC DNA]</scope>
    <source>
        <strain evidence="2">CBS 100218</strain>
    </source>
</reference>
<dbReference type="EMBL" id="JH767561">
    <property type="protein sequence ID" value="EON62984.1"/>
    <property type="molecule type" value="Genomic_DNA"/>
</dbReference>
<dbReference type="RefSeq" id="XP_007778301.1">
    <property type="nucleotide sequence ID" value="XM_007780111.1"/>
</dbReference>
<dbReference type="AlphaFoldDB" id="R7YME2"/>
<proteinExistence type="predicted"/>
<dbReference type="Proteomes" id="UP000016924">
    <property type="component" value="Unassembled WGS sequence"/>
</dbReference>
<organism evidence="1 2">
    <name type="scientific">Coniosporium apollinis (strain CBS 100218)</name>
    <name type="common">Rock-inhabiting black yeast</name>
    <dbReference type="NCBI Taxonomy" id="1168221"/>
    <lineage>
        <taxon>Eukaryota</taxon>
        <taxon>Fungi</taxon>
        <taxon>Dikarya</taxon>
        <taxon>Ascomycota</taxon>
        <taxon>Pezizomycotina</taxon>
        <taxon>Dothideomycetes</taxon>
        <taxon>Dothideomycetes incertae sedis</taxon>
        <taxon>Coniosporium</taxon>
    </lineage>
</organism>
<accession>R7YME2</accession>
<dbReference type="HOGENOM" id="CLU_2084734_0_0_1"/>
<dbReference type="OrthoDB" id="10603815at2759"/>
<keyword evidence="2" id="KW-1185">Reference proteome</keyword>
<sequence>MVLVELHSVIDLYGALLAFQLKAARPTCPLRQAGVRCQHAAQLAQKLGFNATKKTEDTQRAKHPATLSVENAIIHHDQAVILDKLDTIEQLNQTAIMDKLNAVMVKLDTIERLQLIA</sequence>
<name>R7YME2_CONA1</name>
<evidence type="ECO:0000313" key="1">
    <source>
        <dbReference type="EMBL" id="EON62984.1"/>
    </source>
</evidence>
<dbReference type="GeneID" id="19899521"/>
<protein>
    <submittedName>
        <fullName evidence="1">Uncharacterized protein</fullName>
    </submittedName>
</protein>